<dbReference type="OrthoDB" id="5526466at2"/>
<reference evidence="1 2" key="1">
    <citation type="submission" date="2019-03" db="EMBL/GenBank/DDBJ databases">
        <title>Genomic Encyclopedia of Type Strains, Phase IV (KMG-IV): sequencing the most valuable type-strain genomes for metagenomic binning, comparative biology and taxonomic classification.</title>
        <authorList>
            <person name="Goeker M."/>
        </authorList>
    </citation>
    <scope>NUCLEOTIDE SEQUENCE [LARGE SCALE GENOMIC DNA]</scope>
    <source>
        <strain evidence="1 2">DSM 100309</strain>
    </source>
</reference>
<dbReference type="InterPro" id="IPR038695">
    <property type="entry name" value="Saro_0823-like_sf"/>
</dbReference>
<protein>
    <recommendedName>
        <fullName evidence="3">DUF192 domain-containing protein</fullName>
    </recommendedName>
</protein>
<gene>
    <name evidence="1" type="ORF">EDC63_11945</name>
</gene>
<dbReference type="PANTHER" id="PTHR37953">
    <property type="entry name" value="UPF0127 PROTEIN MJ1496"/>
    <property type="match status" value="1"/>
</dbReference>
<dbReference type="InterPro" id="IPR003795">
    <property type="entry name" value="DUF192"/>
</dbReference>
<dbReference type="Pfam" id="PF02643">
    <property type="entry name" value="DUF192"/>
    <property type="match status" value="1"/>
</dbReference>
<evidence type="ECO:0008006" key="3">
    <source>
        <dbReference type="Google" id="ProtNLM"/>
    </source>
</evidence>
<comment type="caution">
    <text evidence="1">The sequence shown here is derived from an EMBL/GenBank/DDBJ whole genome shotgun (WGS) entry which is preliminary data.</text>
</comment>
<keyword evidence="2" id="KW-1185">Reference proteome</keyword>
<name>A0A4R3XWU4_9PROT</name>
<proteinExistence type="predicted"/>
<organism evidence="1 2">
    <name type="scientific">Sulfurirhabdus autotrophica</name>
    <dbReference type="NCBI Taxonomy" id="1706046"/>
    <lineage>
        <taxon>Bacteria</taxon>
        <taxon>Pseudomonadati</taxon>
        <taxon>Pseudomonadota</taxon>
        <taxon>Betaproteobacteria</taxon>
        <taxon>Nitrosomonadales</taxon>
        <taxon>Sulfuricellaceae</taxon>
        <taxon>Sulfurirhabdus</taxon>
    </lineage>
</organism>
<dbReference type="PANTHER" id="PTHR37953:SF1">
    <property type="entry name" value="UPF0127 PROTEIN MJ1496"/>
    <property type="match status" value="1"/>
</dbReference>
<dbReference type="EMBL" id="SMCO01000019">
    <property type="protein sequence ID" value="TCV82728.1"/>
    <property type="molecule type" value="Genomic_DNA"/>
</dbReference>
<sequence length="148" mass="16705">MGRRLIIYAVLALMGMWGVAISQNASKPMERMTLRMGNNFLQLDVARDGTDIHKGLMHRQALAKNSGMLFVLPQATQHCFWMKNTLIPLSIAFINHRGYVMQIDDMQPNSKQQYCTGESSRFAIEVNQGVFQVMAVKKGTRITGLPIF</sequence>
<dbReference type="Gene3D" id="2.60.120.1140">
    <property type="entry name" value="Protein of unknown function DUF192"/>
    <property type="match status" value="1"/>
</dbReference>
<evidence type="ECO:0000313" key="2">
    <source>
        <dbReference type="Proteomes" id="UP000295367"/>
    </source>
</evidence>
<accession>A0A4R3XWU4</accession>
<dbReference type="Proteomes" id="UP000295367">
    <property type="component" value="Unassembled WGS sequence"/>
</dbReference>
<dbReference type="AlphaFoldDB" id="A0A4R3XWU4"/>
<evidence type="ECO:0000313" key="1">
    <source>
        <dbReference type="EMBL" id="TCV82728.1"/>
    </source>
</evidence>